<evidence type="ECO:0000256" key="3">
    <source>
        <dbReference type="ARBA" id="ARBA00022801"/>
    </source>
</evidence>
<comment type="similarity">
    <text evidence="1">Belongs to the helicase family. UvrD subfamily.</text>
</comment>
<evidence type="ECO:0000256" key="9">
    <source>
        <dbReference type="ARBA" id="ARBA00048988"/>
    </source>
</evidence>
<dbReference type="GO" id="GO:0000725">
    <property type="term" value="P:recombinational repair"/>
    <property type="evidence" value="ECO:0007669"/>
    <property type="project" value="TreeGrafter"/>
</dbReference>
<evidence type="ECO:0000259" key="11">
    <source>
        <dbReference type="PROSITE" id="PS50967"/>
    </source>
</evidence>
<evidence type="ECO:0000256" key="2">
    <source>
        <dbReference type="ARBA" id="ARBA00022741"/>
    </source>
</evidence>
<dbReference type="EMBL" id="UAPR01000003">
    <property type="protein sequence ID" value="SPT55741.1"/>
    <property type="molecule type" value="Genomic_DNA"/>
</dbReference>
<dbReference type="GO" id="GO:0033202">
    <property type="term" value="C:DNA helicase complex"/>
    <property type="evidence" value="ECO:0007669"/>
    <property type="project" value="TreeGrafter"/>
</dbReference>
<dbReference type="InterPro" id="IPR000212">
    <property type="entry name" value="DNA_helicase_UvrD/REP"/>
</dbReference>
<dbReference type="EC" id="5.6.2.4" evidence="8"/>
<dbReference type="PROSITE" id="PS51217">
    <property type="entry name" value="UVRD_HELICASE_CTER"/>
    <property type="match status" value="1"/>
</dbReference>
<keyword evidence="4 10" id="KW-0347">Helicase</keyword>
<dbReference type="PROSITE" id="PS50967">
    <property type="entry name" value="HRDC"/>
    <property type="match status" value="1"/>
</dbReference>
<dbReference type="Proteomes" id="UP000250192">
    <property type="component" value="Unassembled WGS sequence"/>
</dbReference>
<dbReference type="InterPro" id="IPR010997">
    <property type="entry name" value="HRDC-like_sf"/>
</dbReference>
<evidence type="ECO:0000313" key="15">
    <source>
        <dbReference type="Proteomes" id="UP000250192"/>
    </source>
</evidence>
<dbReference type="SMART" id="SM00341">
    <property type="entry name" value="HRDC"/>
    <property type="match status" value="1"/>
</dbReference>
<organism evidence="14 15">
    <name type="scientific">Schaalia odontolytica</name>
    <dbReference type="NCBI Taxonomy" id="1660"/>
    <lineage>
        <taxon>Bacteria</taxon>
        <taxon>Bacillati</taxon>
        <taxon>Actinomycetota</taxon>
        <taxon>Actinomycetes</taxon>
        <taxon>Actinomycetales</taxon>
        <taxon>Actinomycetaceae</taxon>
        <taxon>Schaalia</taxon>
    </lineage>
</organism>
<evidence type="ECO:0000259" key="13">
    <source>
        <dbReference type="PROSITE" id="PS51217"/>
    </source>
</evidence>
<dbReference type="InterPro" id="IPR027417">
    <property type="entry name" value="P-loop_NTPase"/>
</dbReference>
<dbReference type="SUPFAM" id="SSF52540">
    <property type="entry name" value="P-loop containing nucleoside triphosphate hydrolases"/>
    <property type="match status" value="1"/>
</dbReference>
<dbReference type="Gene3D" id="1.10.10.160">
    <property type="match status" value="1"/>
</dbReference>
<name>A0A2X0VPT7_9ACTO</name>
<evidence type="ECO:0000256" key="1">
    <source>
        <dbReference type="ARBA" id="ARBA00009922"/>
    </source>
</evidence>
<dbReference type="PROSITE" id="PS51198">
    <property type="entry name" value="UVRD_HELICASE_ATP_BIND"/>
    <property type="match status" value="1"/>
</dbReference>
<dbReference type="Gene3D" id="3.40.50.300">
    <property type="entry name" value="P-loop containing nucleotide triphosphate hydrolases"/>
    <property type="match status" value="3"/>
</dbReference>
<dbReference type="Gene3D" id="1.10.486.10">
    <property type="entry name" value="PCRA, domain 4"/>
    <property type="match status" value="1"/>
</dbReference>
<keyword evidence="15" id="KW-1185">Reference proteome</keyword>
<keyword evidence="5 10" id="KW-0067">ATP-binding</keyword>
<proteinExistence type="inferred from homology"/>
<keyword evidence="6" id="KW-0413">Isomerase</keyword>
<comment type="catalytic activity">
    <reaction evidence="9">
        <text>ATP + H2O = ADP + phosphate + H(+)</text>
        <dbReference type="Rhea" id="RHEA:13065"/>
        <dbReference type="ChEBI" id="CHEBI:15377"/>
        <dbReference type="ChEBI" id="CHEBI:15378"/>
        <dbReference type="ChEBI" id="CHEBI:30616"/>
        <dbReference type="ChEBI" id="CHEBI:43474"/>
        <dbReference type="ChEBI" id="CHEBI:456216"/>
        <dbReference type="EC" id="5.6.2.4"/>
    </reaction>
</comment>
<keyword evidence="3 10" id="KW-0378">Hydrolase</keyword>
<feature type="domain" description="UvrD-like helicase C-terminal" evidence="13">
    <location>
        <begin position="299"/>
        <end position="541"/>
    </location>
</feature>
<keyword evidence="2 10" id="KW-0547">Nucleotide-binding</keyword>
<evidence type="ECO:0000313" key="14">
    <source>
        <dbReference type="EMBL" id="SPT55741.1"/>
    </source>
</evidence>
<comment type="catalytic activity">
    <reaction evidence="7">
        <text>Couples ATP hydrolysis with the unwinding of duplex DNA by translocating in the 3'-5' direction.</text>
        <dbReference type="EC" id="5.6.2.4"/>
    </reaction>
</comment>
<evidence type="ECO:0000256" key="7">
    <source>
        <dbReference type="ARBA" id="ARBA00034617"/>
    </source>
</evidence>
<dbReference type="Pfam" id="PF00580">
    <property type="entry name" value="UvrD-helicase"/>
    <property type="match status" value="1"/>
</dbReference>
<dbReference type="GO" id="GO:0005524">
    <property type="term" value="F:ATP binding"/>
    <property type="evidence" value="ECO:0007669"/>
    <property type="project" value="UniProtKB-UniRule"/>
</dbReference>
<dbReference type="GO" id="GO:0005829">
    <property type="term" value="C:cytosol"/>
    <property type="evidence" value="ECO:0007669"/>
    <property type="project" value="TreeGrafter"/>
</dbReference>
<dbReference type="GO" id="GO:0003677">
    <property type="term" value="F:DNA binding"/>
    <property type="evidence" value="ECO:0007669"/>
    <property type="project" value="InterPro"/>
</dbReference>
<dbReference type="Pfam" id="PF00570">
    <property type="entry name" value="HRDC"/>
    <property type="match status" value="1"/>
</dbReference>
<dbReference type="InterPro" id="IPR044876">
    <property type="entry name" value="HRDC_dom_sf"/>
</dbReference>
<evidence type="ECO:0000256" key="10">
    <source>
        <dbReference type="PROSITE-ProRule" id="PRU00560"/>
    </source>
</evidence>
<dbReference type="GO" id="GO:0016887">
    <property type="term" value="F:ATP hydrolysis activity"/>
    <property type="evidence" value="ECO:0007669"/>
    <property type="project" value="RHEA"/>
</dbReference>
<reference evidence="14 15" key="1">
    <citation type="submission" date="2018-06" db="EMBL/GenBank/DDBJ databases">
        <authorList>
            <consortium name="Pathogen Informatics"/>
            <person name="Doyle S."/>
        </authorList>
    </citation>
    <scope>NUCLEOTIDE SEQUENCE [LARGE SCALE GENOMIC DNA]</scope>
    <source>
        <strain evidence="14 15">NCTC9935</strain>
    </source>
</reference>
<dbReference type="GO" id="GO:0043138">
    <property type="term" value="F:3'-5' DNA helicase activity"/>
    <property type="evidence" value="ECO:0007669"/>
    <property type="project" value="UniProtKB-EC"/>
</dbReference>
<dbReference type="PANTHER" id="PTHR11070">
    <property type="entry name" value="UVRD / RECB / PCRA DNA HELICASE FAMILY MEMBER"/>
    <property type="match status" value="1"/>
</dbReference>
<evidence type="ECO:0000256" key="6">
    <source>
        <dbReference type="ARBA" id="ARBA00023235"/>
    </source>
</evidence>
<evidence type="ECO:0000256" key="5">
    <source>
        <dbReference type="ARBA" id="ARBA00022840"/>
    </source>
</evidence>
<feature type="domain" description="UvrD-like helicase ATP-binding" evidence="12">
    <location>
        <begin position="16"/>
        <end position="298"/>
    </location>
</feature>
<accession>A0A2X0VPT7</accession>
<feature type="domain" description="HRDC" evidence="11">
    <location>
        <begin position="598"/>
        <end position="678"/>
    </location>
</feature>
<evidence type="ECO:0000256" key="4">
    <source>
        <dbReference type="ARBA" id="ARBA00022806"/>
    </source>
</evidence>
<dbReference type="AlphaFoldDB" id="A0A2X0VPT7"/>
<gene>
    <name evidence="14" type="primary">rep</name>
    <name evidence="14" type="ORF">NCTC9935_01250</name>
</gene>
<dbReference type="InterPro" id="IPR002121">
    <property type="entry name" value="HRDC_dom"/>
</dbReference>
<dbReference type="Gene3D" id="1.10.150.80">
    <property type="entry name" value="HRDC domain"/>
    <property type="match status" value="1"/>
</dbReference>
<feature type="binding site" evidence="10">
    <location>
        <begin position="37"/>
        <end position="44"/>
    </location>
    <ligand>
        <name>ATP</name>
        <dbReference type="ChEBI" id="CHEBI:30616"/>
    </ligand>
</feature>
<evidence type="ECO:0000259" key="12">
    <source>
        <dbReference type="PROSITE" id="PS51198"/>
    </source>
</evidence>
<dbReference type="STRING" id="1660.APY09_09825"/>
<dbReference type="PANTHER" id="PTHR11070:SF69">
    <property type="entry name" value="ATP-DEPENDENT DNA HELICASE UVRD2"/>
    <property type="match status" value="1"/>
</dbReference>
<dbReference type="CDD" id="cd17932">
    <property type="entry name" value="DEXQc_UvrD"/>
    <property type="match status" value="1"/>
</dbReference>
<dbReference type="SUPFAM" id="SSF47819">
    <property type="entry name" value="HRDC-like"/>
    <property type="match status" value="1"/>
</dbReference>
<protein>
    <recommendedName>
        <fullName evidence="8">DNA 3'-5' helicase</fullName>
        <ecNumber evidence="8">5.6.2.4</ecNumber>
    </recommendedName>
</protein>
<sequence length="679" mass="73391">MGDGTMGGMNPEELLDALDPDQRAVATQVAGPLAVLAGAGTGKTRAITYRIAYGAAMGAFDPSNVLAVTFTQRAAFEMRHRLAQLGVPKAQARTFHSAALRQLRHFWPTVVGGPLPDVIPHKASLVAASAARLGITIDRTNVRDIAAEVEWAKVSMIDAAHYASRVARLRRDVPAGLDAGDMARLLDVYEDAKNERGVIDFEDILIYLCGMLQERADVASIVRKQYRSFVVDEFQDVNLLQARLLDLWLGGRHDVCVVGDVAQTIYSFTGASPDYLTGFGRKHPGARIVELTRDYRSTPQIVTLANDVLARSTQREGTVRLSSQRDGGAQVAYRTYDDDRAEAEGVAASIADLIEGGVAPHSIAVLMRTNGQSQAFEEALGVRGIPVAVAGGKPFFARDDVRTAISRLRAAAAAATDQGRVAEIVRDVLSGVGWSPEAPSGQAGSERWSNMNAIVGWADDSSADTLVAFVSELDERVAYQVEPDKAGVELATIHAAKGLEWDAVFLVGVAEGLLPISYAKTAAAREEERRLLYVAVTRARDLLTVSWARSRGADGRGKRKRSRLLDGIWPEEVGVGAPKKKARASTRALNRAFEEEASPQAIELFGRLKKWRLEVSRQAGVPPFAVFTDQTLRDISVAMPKNTTQLRVIRGIGDVKVQRFAAPVLAIVRGEEVIVDEGA</sequence>
<dbReference type="InterPro" id="IPR014016">
    <property type="entry name" value="UvrD-like_ATP-bd"/>
</dbReference>
<dbReference type="InterPro" id="IPR014017">
    <property type="entry name" value="DNA_helicase_UvrD-like_C"/>
</dbReference>
<dbReference type="Pfam" id="PF13361">
    <property type="entry name" value="UvrD_C"/>
    <property type="match status" value="2"/>
</dbReference>
<evidence type="ECO:0000256" key="8">
    <source>
        <dbReference type="ARBA" id="ARBA00034808"/>
    </source>
</evidence>
<dbReference type="InterPro" id="IPR013986">
    <property type="entry name" value="DExx_box_DNA_helicase_dom_sf"/>
</dbReference>
<dbReference type="CDD" id="cd18807">
    <property type="entry name" value="SF1_C_UvrD"/>
    <property type="match status" value="1"/>
</dbReference>